<dbReference type="CDD" id="cd17932">
    <property type="entry name" value="DEXQc_UvrD"/>
    <property type="match status" value="1"/>
</dbReference>
<dbReference type="Gene3D" id="3.20.20.140">
    <property type="entry name" value="Metal-dependent hydrolases"/>
    <property type="match status" value="1"/>
</dbReference>
<dbReference type="SUPFAM" id="SSF52540">
    <property type="entry name" value="P-loop containing nucleoside triphosphate hydrolases"/>
    <property type="match status" value="1"/>
</dbReference>
<keyword evidence="3 11" id="KW-0378">Hydrolase</keyword>
<evidence type="ECO:0000256" key="2">
    <source>
        <dbReference type="ARBA" id="ARBA00022741"/>
    </source>
</evidence>
<feature type="compositionally biased region" description="Basic and acidic residues" evidence="12">
    <location>
        <begin position="427"/>
        <end position="454"/>
    </location>
</feature>
<organism evidence="15 16">
    <name type="scientific">Candidatus Ornithocaccomicrobium faecavium</name>
    <dbReference type="NCBI Taxonomy" id="2840890"/>
    <lineage>
        <taxon>Bacteria</taxon>
        <taxon>Bacillati</taxon>
        <taxon>Bacillota</taxon>
        <taxon>Clostridia</taxon>
        <taxon>Candidatus Ornithocaccomicrobium</taxon>
    </lineage>
</organism>
<keyword evidence="7" id="KW-0413">Isomerase</keyword>
<dbReference type="EMBL" id="DVOT01000136">
    <property type="protein sequence ID" value="HIV27822.1"/>
    <property type="molecule type" value="Genomic_DNA"/>
</dbReference>
<dbReference type="Pfam" id="PF00580">
    <property type="entry name" value="UvrD-helicase"/>
    <property type="match status" value="2"/>
</dbReference>
<dbReference type="CDD" id="cd18807">
    <property type="entry name" value="SF1_C_UvrD"/>
    <property type="match status" value="1"/>
</dbReference>
<dbReference type="InterPro" id="IPR027417">
    <property type="entry name" value="P-loop_NTPase"/>
</dbReference>
<dbReference type="Pfam" id="PF13361">
    <property type="entry name" value="UvrD_C"/>
    <property type="match status" value="2"/>
</dbReference>
<evidence type="ECO:0000256" key="6">
    <source>
        <dbReference type="ARBA" id="ARBA00023125"/>
    </source>
</evidence>
<gene>
    <name evidence="15" type="ORF">IAA64_07630</name>
</gene>
<dbReference type="InterPro" id="IPR013986">
    <property type="entry name" value="DExx_box_DNA_helicase_dom_sf"/>
</dbReference>
<dbReference type="GO" id="GO:0003677">
    <property type="term" value="F:DNA binding"/>
    <property type="evidence" value="ECO:0007669"/>
    <property type="project" value="UniProtKB-KW"/>
</dbReference>
<comment type="caution">
    <text evidence="15">The sequence shown here is derived from an EMBL/GenBank/DDBJ whole genome shotgun (WGS) entry which is preliminary data.</text>
</comment>
<accession>A0A9D1TDG9</accession>
<keyword evidence="2 11" id="KW-0547">Nucleotide-binding</keyword>
<keyword evidence="4 11" id="KW-0347">Helicase</keyword>
<dbReference type="GO" id="GO:0043138">
    <property type="term" value="F:3'-5' DNA helicase activity"/>
    <property type="evidence" value="ECO:0007669"/>
    <property type="project" value="UniProtKB-EC"/>
</dbReference>
<dbReference type="InterPro" id="IPR016195">
    <property type="entry name" value="Pol/histidinol_Pase-like"/>
</dbReference>
<dbReference type="InterPro" id="IPR014016">
    <property type="entry name" value="UvrD-like_ATP-bd"/>
</dbReference>
<dbReference type="EC" id="5.6.2.4" evidence="9"/>
<evidence type="ECO:0000313" key="15">
    <source>
        <dbReference type="EMBL" id="HIV27822.1"/>
    </source>
</evidence>
<evidence type="ECO:0000256" key="3">
    <source>
        <dbReference type="ARBA" id="ARBA00022801"/>
    </source>
</evidence>
<dbReference type="GO" id="GO:0016787">
    <property type="term" value="F:hydrolase activity"/>
    <property type="evidence" value="ECO:0007669"/>
    <property type="project" value="UniProtKB-UniRule"/>
</dbReference>
<dbReference type="InterPro" id="IPR014017">
    <property type="entry name" value="DNA_helicase_UvrD-like_C"/>
</dbReference>
<evidence type="ECO:0000256" key="9">
    <source>
        <dbReference type="ARBA" id="ARBA00034808"/>
    </source>
</evidence>
<evidence type="ECO:0000256" key="12">
    <source>
        <dbReference type="SAM" id="MobiDB-lite"/>
    </source>
</evidence>
<comment type="similarity">
    <text evidence="1">Belongs to the helicase family. UvrD subfamily.</text>
</comment>
<sequence>MYIADLHIHSKYSRATSRDLDLPHLDLWARRKGIALVATGDFTHPAWREEMENALEPAEEGLYTLKPDLRLPCEVQGEAPRFVISGEISSIYKKNGKTRKVHSVILLPDLASAQALSQRLEAIGNIHSDGRPILGLDCRDLLEIALDACPSAVFIPAHIWTPHFSLLGAFSGFDSLEECFGDLSGEIHAVETGLSSDPPMNWRVPDLDGLTLVSNSDAHSPAKLGREANLLDCALSYPAMAHAIQTGEGFCGTLEFYPEEGKYHLDGHRNCGVCLEPSEARKLGDVCPVCGRRLTIGVLHRVEALALRPEGARPEGAKPFESLVPLPELLSASLGAGAASRRVQEAYFSLLRALGDEMYILREADPMDIERVAGFAAAEGVRRLRAGRVRRKGGFDGEYGEISLFEPGELAMLEGQMALPGLSPVDAAREQRARERAKKEQKVAEGSLDARETEAAQGEAHTPQGLNEAQRQAVETAAPHVAVIAGPGTGKTFTLVERIAYLVEVRGAKSAEITAVTFTRQAAEEMRARLEARLGGKKAVRGMNIGTFHAICLALLEKKPLLGESEARDVARGVLEAGGSKGLSPRALVERVSQVKNGASLESAGLPEDLYRAYQARLTELGARDLDDVLLEALEMDLAGKRAFTHVLVDEFQDINAVQRRLVRHFAAAGKTLFAIGDPDQSIYGFRGADAGCFAALARDWPDLQVIRLRENYRSTPQILAAALQSISANPGGQRELRAARPDGEAVRALLAPDAFSEGVFIAKEIGRMTGGMDMLAAHGGGVRETARAFSEIAVLCRTRRQLETIEACLRHDDIPCVIAGRGDFLQDDAVRAAQAFFASLLEKDAAAFSLALRLGYDCPAEEAEAAARAYAEAPSPLAFAQDAGDLGTTALWARDARDFAPRAEKEKPRKLLEGWCAAHGKNPALEKLLAAAAFAQDMPSFLNLLATGEEADIRRAAGKGYASGAVRLMTLHGAKGLEFPVVFLAGVSEGALPLEREDEPCDVEEERRLFFVGLTRAREELILTAAGAYSPFVQELPGDVRRASIPARLRAPAAEQLSLFDEL</sequence>
<evidence type="ECO:0000256" key="1">
    <source>
        <dbReference type="ARBA" id="ARBA00009922"/>
    </source>
</evidence>
<dbReference type="Gene3D" id="3.40.50.300">
    <property type="entry name" value="P-loop containing nucleotide triphosphate hydrolases"/>
    <property type="match status" value="2"/>
</dbReference>
<dbReference type="GO" id="GO:0005524">
    <property type="term" value="F:ATP binding"/>
    <property type="evidence" value="ECO:0007669"/>
    <property type="project" value="UniProtKB-UniRule"/>
</dbReference>
<dbReference type="PANTHER" id="PTHR11070">
    <property type="entry name" value="UVRD / RECB / PCRA DNA HELICASE FAMILY MEMBER"/>
    <property type="match status" value="1"/>
</dbReference>
<dbReference type="Gene3D" id="1.10.10.160">
    <property type="match status" value="1"/>
</dbReference>
<evidence type="ECO:0000256" key="10">
    <source>
        <dbReference type="ARBA" id="ARBA00048988"/>
    </source>
</evidence>
<comment type="catalytic activity">
    <reaction evidence="10">
        <text>ATP + H2O = ADP + phosphate + H(+)</text>
        <dbReference type="Rhea" id="RHEA:13065"/>
        <dbReference type="ChEBI" id="CHEBI:15377"/>
        <dbReference type="ChEBI" id="CHEBI:15378"/>
        <dbReference type="ChEBI" id="CHEBI:30616"/>
        <dbReference type="ChEBI" id="CHEBI:43474"/>
        <dbReference type="ChEBI" id="CHEBI:456216"/>
        <dbReference type="EC" id="5.6.2.4"/>
    </reaction>
</comment>
<dbReference type="PANTHER" id="PTHR11070:SF2">
    <property type="entry name" value="ATP-DEPENDENT DNA HELICASE SRS2"/>
    <property type="match status" value="1"/>
</dbReference>
<comment type="catalytic activity">
    <reaction evidence="8">
        <text>Couples ATP hydrolysis with the unwinding of duplex DNA by translocating in the 3'-5' direction.</text>
        <dbReference type="EC" id="5.6.2.4"/>
    </reaction>
</comment>
<dbReference type="PROSITE" id="PS51217">
    <property type="entry name" value="UVRD_HELICASE_CTER"/>
    <property type="match status" value="1"/>
</dbReference>
<dbReference type="PROSITE" id="PS51198">
    <property type="entry name" value="UVRD_HELICASE_ATP_BIND"/>
    <property type="match status" value="1"/>
</dbReference>
<evidence type="ECO:0000256" key="8">
    <source>
        <dbReference type="ARBA" id="ARBA00034617"/>
    </source>
</evidence>
<dbReference type="Proteomes" id="UP000886884">
    <property type="component" value="Unassembled WGS sequence"/>
</dbReference>
<feature type="domain" description="UvrD-like helicase ATP-binding" evidence="13">
    <location>
        <begin position="464"/>
        <end position="716"/>
    </location>
</feature>
<feature type="region of interest" description="Disordered" evidence="12">
    <location>
        <begin position="427"/>
        <end position="473"/>
    </location>
</feature>
<dbReference type="GO" id="GO:0000725">
    <property type="term" value="P:recombinational repair"/>
    <property type="evidence" value="ECO:0007669"/>
    <property type="project" value="TreeGrafter"/>
</dbReference>
<feature type="domain" description="UvrD-like helicase C-terminal" evidence="14">
    <location>
        <begin position="717"/>
        <end position="977"/>
    </location>
</feature>
<evidence type="ECO:0000256" key="11">
    <source>
        <dbReference type="PROSITE-ProRule" id="PRU00560"/>
    </source>
</evidence>
<evidence type="ECO:0000313" key="16">
    <source>
        <dbReference type="Proteomes" id="UP000886884"/>
    </source>
</evidence>
<evidence type="ECO:0000259" key="14">
    <source>
        <dbReference type="PROSITE" id="PS51217"/>
    </source>
</evidence>
<keyword evidence="5 11" id="KW-0067">ATP-binding</keyword>
<evidence type="ECO:0000256" key="4">
    <source>
        <dbReference type="ARBA" id="ARBA00022806"/>
    </source>
</evidence>
<reference evidence="15" key="2">
    <citation type="journal article" date="2021" name="PeerJ">
        <title>Extensive microbial diversity within the chicken gut microbiome revealed by metagenomics and culture.</title>
        <authorList>
            <person name="Gilroy R."/>
            <person name="Ravi A."/>
            <person name="Getino M."/>
            <person name="Pursley I."/>
            <person name="Horton D.L."/>
            <person name="Alikhan N.F."/>
            <person name="Baker D."/>
            <person name="Gharbi K."/>
            <person name="Hall N."/>
            <person name="Watson M."/>
            <person name="Adriaenssens E.M."/>
            <person name="Foster-Nyarko E."/>
            <person name="Jarju S."/>
            <person name="Secka A."/>
            <person name="Antonio M."/>
            <person name="Oren A."/>
            <person name="Chaudhuri R.R."/>
            <person name="La Ragione R."/>
            <person name="Hildebrand F."/>
            <person name="Pallen M.J."/>
        </authorList>
    </citation>
    <scope>NUCLEOTIDE SEQUENCE</scope>
    <source>
        <strain evidence="15">CHK183-6373</strain>
    </source>
</reference>
<proteinExistence type="inferred from homology"/>
<protein>
    <recommendedName>
        <fullName evidence="9">DNA 3'-5' helicase</fullName>
        <ecNumber evidence="9">5.6.2.4</ecNumber>
    </recommendedName>
</protein>
<evidence type="ECO:0000259" key="13">
    <source>
        <dbReference type="PROSITE" id="PS51198"/>
    </source>
</evidence>
<dbReference type="InterPro" id="IPR000212">
    <property type="entry name" value="DNA_helicase_UvrD/REP"/>
</dbReference>
<evidence type="ECO:0000256" key="5">
    <source>
        <dbReference type="ARBA" id="ARBA00022840"/>
    </source>
</evidence>
<dbReference type="AlphaFoldDB" id="A0A9D1TDG9"/>
<dbReference type="Gene3D" id="1.10.486.10">
    <property type="entry name" value="PCRA, domain 4"/>
    <property type="match status" value="1"/>
</dbReference>
<reference evidence="15" key="1">
    <citation type="submission" date="2020-10" db="EMBL/GenBank/DDBJ databases">
        <authorList>
            <person name="Gilroy R."/>
        </authorList>
    </citation>
    <scope>NUCLEOTIDE SEQUENCE</scope>
    <source>
        <strain evidence="15">CHK183-6373</strain>
    </source>
</reference>
<dbReference type="SUPFAM" id="SSF89550">
    <property type="entry name" value="PHP domain-like"/>
    <property type="match status" value="1"/>
</dbReference>
<evidence type="ECO:0000256" key="7">
    <source>
        <dbReference type="ARBA" id="ARBA00023235"/>
    </source>
</evidence>
<feature type="binding site" evidence="11">
    <location>
        <begin position="485"/>
        <end position="492"/>
    </location>
    <ligand>
        <name>ATP</name>
        <dbReference type="ChEBI" id="CHEBI:30616"/>
    </ligand>
</feature>
<name>A0A9D1TDG9_9FIRM</name>
<dbReference type="CDD" id="cd19067">
    <property type="entry name" value="PfuEndoQ-like"/>
    <property type="match status" value="1"/>
</dbReference>
<keyword evidence="6" id="KW-0238">DNA-binding</keyword>